<name>A0A8T1E175_9STRA</name>
<comment type="caution">
    <text evidence="1">The sequence shown here is derived from an EMBL/GenBank/DDBJ whole genome shotgun (WGS) entry which is preliminary data.</text>
</comment>
<organism evidence="1 2">
    <name type="scientific">Phytophthora cactorum</name>
    <dbReference type="NCBI Taxonomy" id="29920"/>
    <lineage>
        <taxon>Eukaryota</taxon>
        <taxon>Sar</taxon>
        <taxon>Stramenopiles</taxon>
        <taxon>Oomycota</taxon>
        <taxon>Peronosporomycetes</taxon>
        <taxon>Peronosporales</taxon>
        <taxon>Peronosporaceae</taxon>
        <taxon>Phytophthora</taxon>
    </lineage>
</organism>
<accession>A0A8T1E175</accession>
<proteinExistence type="predicted"/>
<dbReference type="Proteomes" id="UP000736787">
    <property type="component" value="Unassembled WGS sequence"/>
</dbReference>
<reference evidence="1" key="1">
    <citation type="submission" date="2018-10" db="EMBL/GenBank/DDBJ databases">
        <title>Effector identification in a new, highly contiguous assembly of the strawberry crown rot pathogen Phytophthora cactorum.</title>
        <authorList>
            <person name="Armitage A.D."/>
            <person name="Nellist C.F."/>
            <person name="Bates H."/>
            <person name="Vickerstaff R.J."/>
            <person name="Harrison R.J."/>
        </authorList>
    </citation>
    <scope>NUCLEOTIDE SEQUENCE</scope>
    <source>
        <strain evidence="1">4040</strain>
    </source>
</reference>
<dbReference type="EMBL" id="RCMK01000187">
    <property type="protein sequence ID" value="KAG2945271.1"/>
    <property type="molecule type" value="Genomic_DNA"/>
</dbReference>
<protein>
    <submittedName>
        <fullName evidence="1">Uncharacterized protein</fullName>
    </submittedName>
</protein>
<sequence>MSTASDIAAFEHSVEPAPAETLFRDKKWTDIQDSTSNTGQYAGQIQFNLSTISSQAAFVNWQKAIIELPVKLQILNGGSGSVTPTTAASYDQLIPKAGSWQFIDSVQVVVDGVTVQTNQIHENVNTQFKAITEWDYNYYLKNASTSLFSLDDYEPFASNAPQSLDNVATSDFMTATNNVGEFGMANTVVNKGARERAAFSALDQQSTKLAFDVMGSSANIQAVSKAQVYVAPASAVAVGAPFYVAHYLACVKLADICDYFKKCPMQKNTRGFIYINCNSSSTNIVTTGTAGVLTPARIASISNNMNFGNTCPIMWNLNSATGNAGYGAGNATGLTLPASAVTLTVTADINGTSTPGSNLTPSQAFSRLLVPTYSPNPSADNALIQKKTFRYFERVTNKFTVLPNQSFTWTVSGTTADTINPFRSPLTTIPATTSPFASLKNLQVTVGNIPIWNNPVSFGYDLFVQEMSKSGVDGGLDDVTSAGLLSQRLWESLYRFIAVDIGRRLPSEDGAQKSIVISGTSNTIMNGFFTDNQTKQKAYDRYYNAMAKSDFVQGAKLKAKIQQQALDDASSDSLANLFQQVMGKSRDYDYDQITSKLTKKAPPVVKGEDVRKDKKQTKVFAYVPEQTDTQSGPKDSQFSYEEMINDAKFKKHMNEMDYTN</sequence>
<evidence type="ECO:0000313" key="2">
    <source>
        <dbReference type="Proteomes" id="UP000736787"/>
    </source>
</evidence>
<evidence type="ECO:0000313" key="1">
    <source>
        <dbReference type="EMBL" id="KAG2945271.1"/>
    </source>
</evidence>
<gene>
    <name evidence="1" type="ORF">PC117_g8605</name>
</gene>
<dbReference type="VEuPathDB" id="FungiDB:PC110_g8731"/>
<dbReference type="AlphaFoldDB" id="A0A8T1E175"/>